<comment type="caution">
    <text evidence="2">The sequence shown here is derived from an EMBL/GenBank/DDBJ whole genome shotgun (WGS) entry which is preliminary data.</text>
</comment>
<feature type="transmembrane region" description="Helical" evidence="1">
    <location>
        <begin position="183"/>
        <end position="202"/>
    </location>
</feature>
<feature type="transmembrane region" description="Helical" evidence="1">
    <location>
        <begin position="208"/>
        <end position="226"/>
    </location>
</feature>
<dbReference type="EMBL" id="MDYQ01000094">
    <property type="protein sequence ID" value="PRP82828.1"/>
    <property type="molecule type" value="Genomic_DNA"/>
</dbReference>
<dbReference type="Proteomes" id="UP000241769">
    <property type="component" value="Unassembled WGS sequence"/>
</dbReference>
<keyword evidence="1" id="KW-0812">Transmembrane</keyword>
<evidence type="ECO:0000256" key="1">
    <source>
        <dbReference type="SAM" id="Phobius"/>
    </source>
</evidence>
<name>A0A2P6NFV0_9EUKA</name>
<dbReference type="AlphaFoldDB" id="A0A2P6NFV0"/>
<keyword evidence="1" id="KW-1133">Transmembrane helix</keyword>
<keyword evidence="1" id="KW-0472">Membrane</keyword>
<sequence>MDASISLSEGAPTIFGRKIFHCFIQKNSEGSVSCRPQQKFASKWEKCKTPGKLGQSAKRRVRDVVDTPISKGPIRGADLHPPTPFAISTPISKGPVRVADLHPPTPFAISTPIEYSLEALDRQEAFLDLRSIRDLLSVAFAVLNASLRSSLPTELEILGTTISPLLLSLTLFGLFLRIKRYCLAALFLFLFLFLSLGCFLFLVLFLFFVLVLFLVSFLFFLFLFFLSDIDTPNATRIYGVDSDIDSCMNVTWIQWAYNVNNPGNSSYVISLQVGFNPDEASLSHSFYVTIPLSKPFNSQTDTSPQCAYRSDPNSAWTVDGSCTAPSFVFHEDTSVQVTATEFMVGSSSTSGQTTSPDNGSNSGGGVSPLVKVIAGVVIGLIVFGVIGAIITCVVVKRNRLEEPQLRATQSR</sequence>
<dbReference type="InParanoid" id="A0A2P6NFV0"/>
<keyword evidence="3" id="KW-1185">Reference proteome</keyword>
<evidence type="ECO:0000313" key="2">
    <source>
        <dbReference type="EMBL" id="PRP82828.1"/>
    </source>
</evidence>
<protein>
    <submittedName>
        <fullName evidence="2">GDSL family lipase</fullName>
    </submittedName>
</protein>
<reference evidence="2 3" key="1">
    <citation type="journal article" date="2018" name="Genome Biol. Evol.">
        <title>Multiple Roots of Fruiting Body Formation in Amoebozoa.</title>
        <authorList>
            <person name="Hillmann F."/>
            <person name="Forbes G."/>
            <person name="Novohradska S."/>
            <person name="Ferling I."/>
            <person name="Riege K."/>
            <person name="Groth M."/>
            <person name="Westermann M."/>
            <person name="Marz M."/>
            <person name="Spaller T."/>
            <person name="Winckler T."/>
            <person name="Schaap P."/>
            <person name="Glockner G."/>
        </authorList>
    </citation>
    <scope>NUCLEOTIDE SEQUENCE [LARGE SCALE GENOMIC DNA]</scope>
    <source>
        <strain evidence="2 3">Jena</strain>
    </source>
</reference>
<organism evidence="2 3">
    <name type="scientific">Planoprotostelium fungivorum</name>
    <dbReference type="NCBI Taxonomy" id="1890364"/>
    <lineage>
        <taxon>Eukaryota</taxon>
        <taxon>Amoebozoa</taxon>
        <taxon>Evosea</taxon>
        <taxon>Variosea</taxon>
        <taxon>Cavosteliida</taxon>
        <taxon>Cavosteliaceae</taxon>
        <taxon>Planoprotostelium</taxon>
    </lineage>
</organism>
<feature type="transmembrane region" description="Helical" evidence="1">
    <location>
        <begin position="372"/>
        <end position="396"/>
    </location>
</feature>
<gene>
    <name evidence="2" type="ORF">PROFUN_04691</name>
</gene>
<evidence type="ECO:0000313" key="3">
    <source>
        <dbReference type="Proteomes" id="UP000241769"/>
    </source>
</evidence>
<proteinExistence type="predicted"/>
<accession>A0A2P6NFV0</accession>